<dbReference type="Pfam" id="PF00912">
    <property type="entry name" value="Transgly"/>
    <property type="match status" value="1"/>
</dbReference>
<dbReference type="PANTHER" id="PTHR32282:SF33">
    <property type="entry name" value="PEPTIDOGLYCAN GLYCOSYLTRANSFERASE"/>
    <property type="match status" value="1"/>
</dbReference>
<keyword evidence="9" id="KW-0133">Cell shape</keyword>
<feature type="domain" description="Glycosyl transferase family 51" evidence="18">
    <location>
        <begin position="137"/>
        <end position="310"/>
    </location>
</feature>
<dbReference type="Gene3D" id="3.40.710.10">
    <property type="entry name" value="DD-peptidase/beta-lactamase superfamily"/>
    <property type="match status" value="1"/>
</dbReference>
<keyword evidence="6" id="KW-0328">Glycosyltransferase</keyword>
<feature type="compositionally biased region" description="Basic and acidic residues" evidence="15">
    <location>
        <begin position="1"/>
        <end position="11"/>
    </location>
</feature>
<evidence type="ECO:0000256" key="9">
    <source>
        <dbReference type="ARBA" id="ARBA00022960"/>
    </source>
</evidence>
<evidence type="ECO:0000256" key="15">
    <source>
        <dbReference type="SAM" id="MobiDB-lite"/>
    </source>
</evidence>
<keyword evidence="11" id="KW-0511">Multifunctional enzyme</keyword>
<evidence type="ECO:0000259" key="17">
    <source>
        <dbReference type="Pfam" id="PF00905"/>
    </source>
</evidence>
<evidence type="ECO:0000256" key="1">
    <source>
        <dbReference type="ARBA" id="ARBA00004752"/>
    </source>
</evidence>
<keyword evidence="7" id="KW-0808">Transferase</keyword>
<dbReference type="PANTHER" id="PTHR32282">
    <property type="entry name" value="BINDING PROTEIN TRANSPEPTIDASE, PUTATIVE-RELATED"/>
    <property type="match status" value="1"/>
</dbReference>
<dbReference type="FunFam" id="1.10.3810.10:FF:000001">
    <property type="entry name" value="Penicillin-binding protein 1A"/>
    <property type="match status" value="1"/>
</dbReference>
<keyword evidence="20" id="KW-1185">Reference proteome</keyword>
<evidence type="ECO:0000256" key="7">
    <source>
        <dbReference type="ARBA" id="ARBA00022679"/>
    </source>
</evidence>
<comment type="similarity">
    <text evidence="3">In the N-terminal section; belongs to the glycosyltransferase 51 family.</text>
</comment>
<dbReference type="NCBIfam" id="TIGR02074">
    <property type="entry name" value="PBP_1a_fam"/>
    <property type="match status" value="1"/>
</dbReference>
<dbReference type="InterPro" id="IPR023346">
    <property type="entry name" value="Lysozyme-like_dom_sf"/>
</dbReference>
<accession>A0A5B9DHR2</accession>
<dbReference type="GO" id="GO:0009002">
    <property type="term" value="F:serine-type D-Ala-D-Ala carboxypeptidase activity"/>
    <property type="evidence" value="ECO:0007669"/>
    <property type="project" value="UniProtKB-EC"/>
</dbReference>
<dbReference type="InterPro" id="IPR050396">
    <property type="entry name" value="Glycosyltr_51/Transpeptidase"/>
</dbReference>
<dbReference type="GO" id="GO:0008360">
    <property type="term" value="P:regulation of cell shape"/>
    <property type="evidence" value="ECO:0007669"/>
    <property type="project" value="UniProtKB-KW"/>
</dbReference>
<feature type="region of interest" description="Disordered" evidence="15">
    <location>
        <begin position="1"/>
        <end position="76"/>
    </location>
</feature>
<dbReference type="SUPFAM" id="SSF56601">
    <property type="entry name" value="beta-lactamase/transpeptidase-like"/>
    <property type="match status" value="1"/>
</dbReference>
<keyword evidence="5" id="KW-0645">Protease</keyword>
<feature type="compositionally biased region" description="Low complexity" evidence="15">
    <location>
        <begin position="761"/>
        <end position="777"/>
    </location>
</feature>
<dbReference type="Proteomes" id="UP000321062">
    <property type="component" value="Chromosome"/>
</dbReference>
<keyword evidence="8" id="KW-0378">Hydrolase</keyword>
<evidence type="ECO:0000256" key="10">
    <source>
        <dbReference type="ARBA" id="ARBA00022984"/>
    </source>
</evidence>
<evidence type="ECO:0000256" key="13">
    <source>
        <dbReference type="ARBA" id="ARBA00034000"/>
    </source>
</evidence>
<dbReference type="InterPro" id="IPR036950">
    <property type="entry name" value="PBP_transglycosylase"/>
</dbReference>
<feature type="region of interest" description="Disordered" evidence="15">
    <location>
        <begin position="721"/>
        <end position="743"/>
    </location>
</feature>
<evidence type="ECO:0000313" key="19">
    <source>
        <dbReference type="EMBL" id="QEE18664.1"/>
    </source>
</evidence>
<feature type="domain" description="Penicillin-binding protein transpeptidase" evidence="17">
    <location>
        <begin position="396"/>
        <end position="628"/>
    </location>
</feature>
<comment type="catalytic activity">
    <reaction evidence="13">
        <text>Preferential cleavage: (Ac)2-L-Lys-D-Ala-|-D-Ala. Also transpeptidation of peptidyl-alanyl moieties that are N-acyl substituents of D-alanine.</text>
        <dbReference type="EC" id="3.4.16.4"/>
    </reaction>
</comment>
<feature type="region of interest" description="Disordered" evidence="15">
    <location>
        <begin position="761"/>
        <end position="780"/>
    </location>
</feature>
<keyword evidence="16" id="KW-0472">Membrane</keyword>
<dbReference type="GO" id="GO:0009252">
    <property type="term" value="P:peptidoglycan biosynthetic process"/>
    <property type="evidence" value="ECO:0007669"/>
    <property type="project" value="UniProtKB-UniPathway"/>
</dbReference>
<keyword evidence="16" id="KW-1133">Transmembrane helix</keyword>
<feature type="compositionally biased region" description="Basic residues" evidence="15">
    <location>
        <begin position="61"/>
        <end position="76"/>
    </location>
</feature>
<comment type="catalytic activity">
    <reaction evidence="14">
        <text>[GlcNAc-(1-&gt;4)-Mur2Ac(oyl-L-Ala-gamma-D-Glu-L-Lys-D-Ala-D-Ala)](n)-di-trans,octa-cis-undecaprenyl diphosphate + beta-D-GlcNAc-(1-&gt;4)-Mur2Ac(oyl-L-Ala-gamma-D-Glu-L-Lys-D-Ala-D-Ala)-di-trans,octa-cis-undecaprenyl diphosphate = [GlcNAc-(1-&gt;4)-Mur2Ac(oyl-L-Ala-gamma-D-Glu-L-Lys-D-Ala-D-Ala)](n+1)-di-trans,octa-cis-undecaprenyl diphosphate + di-trans,octa-cis-undecaprenyl diphosphate + H(+)</text>
        <dbReference type="Rhea" id="RHEA:23708"/>
        <dbReference type="Rhea" id="RHEA-COMP:9602"/>
        <dbReference type="Rhea" id="RHEA-COMP:9603"/>
        <dbReference type="ChEBI" id="CHEBI:15378"/>
        <dbReference type="ChEBI" id="CHEBI:58405"/>
        <dbReference type="ChEBI" id="CHEBI:60033"/>
        <dbReference type="ChEBI" id="CHEBI:78435"/>
        <dbReference type="EC" id="2.4.99.28"/>
    </reaction>
</comment>
<evidence type="ECO:0000256" key="14">
    <source>
        <dbReference type="ARBA" id="ARBA00049902"/>
    </source>
</evidence>
<dbReference type="InterPro" id="IPR001264">
    <property type="entry name" value="Glyco_trans_51"/>
</dbReference>
<dbReference type="EMBL" id="CP041690">
    <property type="protein sequence ID" value="QEE18664.1"/>
    <property type="molecule type" value="Genomic_DNA"/>
</dbReference>
<evidence type="ECO:0000256" key="4">
    <source>
        <dbReference type="ARBA" id="ARBA00022645"/>
    </source>
</evidence>
<comment type="similarity">
    <text evidence="2">In the C-terminal section; belongs to the transpeptidase family.</text>
</comment>
<sequence>MEFRISPEDRVGAQPAAKRGRKTAAKRTGWGAKKVEPSMGAAAVGSFVDDERSGGAPPPKKPQRGKAKPAKAKRSRKRNTAGGFLMRLFYWVFILAIWGGIAVAGIVVYFAAQLPASDTWAVPDRPPNIRILAADGQLISNRGKTGGEAVSIRELPYYVPAAFIAIEDRRFMSHFGIDPIGLAAVALESLKAGGVTRGASTITQQVAKNLFLSPDQTLGRKVQEAVLALWLERNYSKDQILELYLNRMFFGHNSYGIEAAAQTYFGVSARNLSLAQAAMLAGVLKAPSTYNPKSNPERAAQRQKLVLQAMAEEGYITQDEAKAAAIDPGQPIRTKVAGAESYVADWVESLMQAYIGDIKEDVVVQTTINWDLQKQAEFIVKEAVAKEGPKRGFSQGALVAMEPDGTVRAMVGGVDYAKSQYNRAVTARRQPGSAFKPFVYLAAMEKGYTPDTVADDAPFTYEGWSPENASRKYNGPVTLRTGLAYSLNTIAARLAIDVTPQVVVETAMRMGISSHMDAVPSIALGTSEVSLLELTAAYAPFANGGNGVIANVITHIETASGKTLYDAVPAGPGQVIAPPILAEMNDMLQTAVQVGTGKGAHLNGWPIGGKTGTSQKARDALFVGYTSHMVTGVWLGNDDEKKTSLSGGNVPAQIWTEFMNKAHQGLTVAAIPGGVTQPTTADLPMQPMMDANGNPVLTPDGEQVYEAVPQQYLQPAQEAPAGDVLGQPQTLPPEGQLGDINGIQPTQLEPQAQQQVYMQPPADVPQQQQPQPIQQVEPQKKTTVVDIINGIFGN</sequence>
<feature type="transmembrane region" description="Helical" evidence="16">
    <location>
        <begin position="88"/>
        <end position="112"/>
    </location>
</feature>
<dbReference type="Pfam" id="PF00905">
    <property type="entry name" value="Transpeptidase"/>
    <property type="match status" value="1"/>
</dbReference>
<protein>
    <submittedName>
        <fullName evidence="19">PBP1A family penicillin-binding protein</fullName>
    </submittedName>
</protein>
<evidence type="ECO:0000256" key="8">
    <source>
        <dbReference type="ARBA" id="ARBA00022801"/>
    </source>
</evidence>
<dbReference type="AlphaFoldDB" id="A0A5B9DHR2"/>
<dbReference type="GO" id="GO:0071555">
    <property type="term" value="P:cell wall organization"/>
    <property type="evidence" value="ECO:0007669"/>
    <property type="project" value="UniProtKB-KW"/>
</dbReference>
<comment type="pathway">
    <text evidence="1">Cell wall biogenesis; peptidoglycan biosynthesis.</text>
</comment>
<keyword evidence="16" id="KW-0812">Transmembrane</keyword>
<evidence type="ECO:0000313" key="20">
    <source>
        <dbReference type="Proteomes" id="UP000321062"/>
    </source>
</evidence>
<evidence type="ECO:0000256" key="5">
    <source>
        <dbReference type="ARBA" id="ARBA00022670"/>
    </source>
</evidence>
<dbReference type="GO" id="GO:0006508">
    <property type="term" value="P:proteolysis"/>
    <property type="evidence" value="ECO:0007669"/>
    <property type="project" value="UniProtKB-KW"/>
</dbReference>
<dbReference type="SUPFAM" id="SSF53955">
    <property type="entry name" value="Lysozyme-like"/>
    <property type="match status" value="1"/>
</dbReference>
<evidence type="ECO:0000256" key="3">
    <source>
        <dbReference type="ARBA" id="ARBA00007739"/>
    </source>
</evidence>
<dbReference type="GO" id="GO:0030288">
    <property type="term" value="C:outer membrane-bounded periplasmic space"/>
    <property type="evidence" value="ECO:0007669"/>
    <property type="project" value="TreeGrafter"/>
</dbReference>
<keyword evidence="12" id="KW-0961">Cell wall biogenesis/degradation</keyword>
<name>A0A5B9DHR2_9HYPH</name>
<gene>
    <name evidence="19" type="ORF">FNA67_00030</name>
</gene>
<evidence type="ECO:0000259" key="18">
    <source>
        <dbReference type="Pfam" id="PF00912"/>
    </source>
</evidence>
<reference evidence="19 20" key="1">
    <citation type="journal article" date="2015" name="Int. J. Syst. Evol. Microbiol.">
        <title>Youhaiella tibetensis gen. nov., sp. nov., isolated from subsurface sediment.</title>
        <authorList>
            <person name="Wang Y.X."/>
            <person name="Huang F.Q."/>
            <person name="Nogi Y."/>
            <person name="Pang S.J."/>
            <person name="Wang P.K."/>
            <person name="Lv J."/>
        </authorList>
    </citation>
    <scope>NUCLEOTIDE SEQUENCE [LARGE SCALE GENOMIC DNA]</scope>
    <source>
        <strain evidence="20">fig4</strain>
    </source>
</reference>
<dbReference type="GO" id="GO:0008955">
    <property type="term" value="F:peptidoglycan glycosyltransferase activity"/>
    <property type="evidence" value="ECO:0007669"/>
    <property type="project" value="UniProtKB-EC"/>
</dbReference>
<dbReference type="KEGG" id="yti:FNA67_00030"/>
<evidence type="ECO:0000256" key="2">
    <source>
        <dbReference type="ARBA" id="ARBA00007090"/>
    </source>
</evidence>
<dbReference type="RefSeq" id="WP_145976830.1">
    <property type="nucleotide sequence ID" value="NZ_BMFM01000001.1"/>
</dbReference>
<dbReference type="Gene3D" id="1.10.3810.10">
    <property type="entry name" value="Biosynthetic peptidoglycan transglycosylase-like"/>
    <property type="match status" value="1"/>
</dbReference>
<evidence type="ECO:0000256" key="11">
    <source>
        <dbReference type="ARBA" id="ARBA00023268"/>
    </source>
</evidence>
<dbReference type="GO" id="GO:0008658">
    <property type="term" value="F:penicillin binding"/>
    <property type="evidence" value="ECO:0007669"/>
    <property type="project" value="InterPro"/>
</dbReference>
<dbReference type="InterPro" id="IPR001460">
    <property type="entry name" value="PCN-bd_Tpept"/>
</dbReference>
<dbReference type="OrthoDB" id="9766909at2"/>
<organism evidence="19 20">
    <name type="scientific">Paradevosia tibetensis</name>
    <dbReference type="NCBI Taxonomy" id="1447062"/>
    <lineage>
        <taxon>Bacteria</taxon>
        <taxon>Pseudomonadati</taxon>
        <taxon>Pseudomonadota</taxon>
        <taxon>Alphaproteobacteria</taxon>
        <taxon>Hyphomicrobiales</taxon>
        <taxon>Devosiaceae</taxon>
        <taxon>Paradevosia</taxon>
    </lineage>
</organism>
<evidence type="ECO:0000256" key="6">
    <source>
        <dbReference type="ARBA" id="ARBA00022676"/>
    </source>
</evidence>
<evidence type="ECO:0000256" key="16">
    <source>
        <dbReference type="SAM" id="Phobius"/>
    </source>
</evidence>
<proteinExistence type="inferred from homology"/>
<dbReference type="InterPro" id="IPR012338">
    <property type="entry name" value="Beta-lactam/transpept-like"/>
</dbReference>
<dbReference type="UniPathway" id="UPA00219"/>
<keyword evidence="10" id="KW-0573">Peptidoglycan synthesis</keyword>
<keyword evidence="4" id="KW-0121">Carboxypeptidase</keyword>
<evidence type="ECO:0000256" key="12">
    <source>
        <dbReference type="ARBA" id="ARBA00023316"/>
    </source>
</evidence>